<accession>A0A497JID8</accession>
<dbReference type="Gene3D" id="3.40.50.300">
    <property type="entry name" value="P-loop containing nucleotide triphosphate hydrolases"/>
    <property type="match status" value="1"/>
</dbReference>
<evidence type="ECO:0000313" key="1">
    <source>
        <dbReference type="EMBL" id="RLG70772.1"/>
    </source>
</evidence>
<evidence type="ECO:0000313" key="2">
    <source>
        <dbReference type="Proteomes" id="UP000278031"/>
    </source>
</evidence>
<protein>
    <submittedName>
        <fullName evidence="1">Uncharacterized protein</fullName>
    </submittedName>
</protein>
<gene>
    <name evidence="1" type="ORF">DRO04_01175</name>
</gene>
<dbReference type="InterPro" id="IPR027417">
    <property type="entry name" value="P-loop_NTPase"/>
</dbReference>
<sequence>MTSHSLNLQTFLTKYLKVLLTKHGLIFGKTQSGKTTFVLRILDYLSHFYSPKRRVFFFNTQFDKRFFRFETVTNFREIKSVLRKSMVIHYYPKSLTDIEDELQMFITFLFGLSKYVDVTLFLDEVQTFSTKTSIPYWLKMALTRGLGFGLNLIGITQRLQNINYNFMSQSFWFILFPVNAFDYPFLKYYGIPIPFWKVSERGFSRNCYFFDYNKLIEILL</sequence>
<proteinExistence type="predicted"/>
<comment type="caution">
    <text evidence="1">The sequence shown here is derived from an EMBL/GenBank/DDBJ whole genome shotgun (WGS) entry which is preliminary data.</text>
</comment>
<name>A0A497JID8_9ARCH</name>
<organism evidence="1 2">
    <name type="scientific">Candidatus Iainarchaeum sp</name>
    <dbReference type="NCBI Taxonomy" id="3101447"/>
    <lineage>
        <taxon>Archaea</taxon>
        <taxon>Candidatus Iainarchaeota</taxon>
        <taxon>Candidatus Iainarchaeia</taxon>
        <taxon>Candidatus Iainarchaeales</taxon>
        <taxon>Candidatus Iainarchaeaceae</taxon>
        <taxon>Candidatus Iainarchaeum</taxon>
    </lineage>
</organism>
<reference evidence="1 2" key="1">
    <citation type="submission" date="2018-06" db="EMBL/GenBank/DDBJ databases">
        <title>Extensive metabolic versatility and redundancy in microbially diverse, dynamic hydrothermal sediments.</title>
        <authorList>
            <person name="Dombrowski N."/>
            <person name="Teske A."/>
            <person name="Baker B.J."/>
        </authorList>
    </citation>
    <scope>NUCLEOTIDE SEQUENCE [LARGE SCALE GENOMIC DNA]</scope>
    <source>
        <strain evidence="1">B51_G17</strain>
    </source>
</reference>
<dbReference type="EMBL" id="QMWP01000033">
    <property type="protein sequence ID" value="RLG70772.1"/>
    <property type="molecule type" value="Genomic_DNA"/>
</dbReference>
<dbReference type="AlphaFoldDB" id="A0A497JID8"/>
<dbReference type="Proteomes" id="UP000278031">
    <property type="component" value="Unassembled WGS sequence"/>
</dbReference>
<dbReference type="SUPFAM" id="SSF52540">
    <property type="entry name" value="P-loop containing nucleoside triphosphate hydrolases"/>
    <property type="match status" value="1"/>
</dbReference>